<feature type="compositionally biased region" description="Basic residues" evidence="15">
    <location>
        <begin position="56"/>
        <end position="66"/>
    </location>
</feature>
<dbReference type="InterPro" id="IPR049043">
    <property type="entry name" value="WHD_RIOX1"/>
</dbReference>
<keyword evidence="8 14" id="KW-0408">Iron</keyword>
<dbReference type="InterPro" id="IPR039994">
    <property type="entry name" value="NO66-like"/>
</dbReference>
<dbReference type="GO" id="GO:0140680">
    <property type="term" value="F:histone H3K36me/H3K36me2 demethylase activity"/>
    <property type="evidence" value="ECO:0007669"/>
    <property type="project" value="UniProtKB-EC"/>
</dbReference>
<keyword evidence="17" id="KW-1185">Reference proteome</keyword>
<feature type="domain" description="JmjC" evidence="16">
    <location>
        <begin position="242"/>
        <end position="379"/>
    </location>
</feature>
<keyword evidence="3" id="KW-0678">Repressor</keyword>
<dbReference type="KEGG" id="soy:115879320"/>
<evidence type="ECO:0000256" key="13">
    <source>
        <dbReference type="ARBA" id="ARBA00047915"/>
    </source>
</evidence>
<dbReference type="EC" id="1.14.11.27" evidence="14"/>
<dbReference type="AlphaFoldDB" id="A0A6J2XM46"/>
<evidence type="ECO:0000313" key="18">
    <source>
        <dbReference type="RefSeq" id="XP_030751950.1"/>
    </source>
</evidence>
<dbReference type="PANTHER" id="PTHR13096">
    <property type="entry name" value="MINA53 MYC INDUCED NUCLEAR ANTIGEN"/>
    <property type="match status" value="1"/>
</dbReference>
<evidence type="ECO:0000256" key="7">
    <source>
        <dbReference type="ARBA" id="ARBA00023002"/>
    </source>
</evidence>
<keyword evidence="5" id="KW-0156">Chromatin regulator</keyword>
<dbReference type="FunFam" id="1.10.10.1500:FF:000001">
    <property type="entry name" value="ribosomal oxygenase 1 isoform X1"/>
    <property type="match status" value="1"/>
</dbReference>
<keyword evidence="4 14" id="KW-0479">Metal-binding</keyword>
<evidence type="ECO:0000256" key="15">
    <source>
        <dbReference type="SAM" id="MobiDB-lite"/>
    </source>
</evidence>
<dbReference type="RefSeq" id="XP_030751950.1">
    <property type="nucleotide sequence ID" value="XM_030896090.1"/>
</dbReference>
<dbReference type="Pfam" id="PF08007">
    <property type="entry name" value="JmjC_2"/>
    <property type="match status" value="1"/>
</dbReference>
<evidence type="ECO:0000256" key="14">
    <source>
        <dbReference type="RuleBase" id="RU366061"/>
    </source>
</evidence>
<comment type="subcellular location">
    <subcellularLocation>
        <location evidence="1 14">Nucleus</location>
    </subcellularLocation>
</comment>
<protein>
    <recommendedName>
        <fullName evidence="14">Bifunctional lysine-specific demethylase and histidyl-hydroxylase</fullName>
        <ecNumber evidence="14">1.14.11.27</ecNumber>
    </recommendedName>
</protein>
<proteinExistence type="inferred from homology"/>
<dbReference type="PANTHER" id="PTHR13096:SF8">
    <property type="entry name" value="RIBOSOMAL OXYGENASE 1"/>
    <property type="match status" value="1"/>
</dbReference>
<comment type="catalytic activity">
    <reaction evidence="13 14">
        <text>N(6),N(6)-dimethyl-L-lysyl(36)-[histone H3] + 2 2-oxoglutarate + 2 O2 = L-lysyl(36)-[histone H3] + 2 formaldehyde + 2 succinate + 2 CO2</text>
        <dbReference type="Rhea" id="RHEA:42032"/>
        <dbReference type="Rhea" id="RHEA-COMP:9785"/>
        <dbReference type="Rhea" id="RHEA-COMP:9787"/>
        <dbReference type="ChEBI" id="CHEBI:15379"/>
        <dbReference type="ChEBI" id="CHEBI:16526"/>
        <dbReference type="ChEBI" id="CHEBI:16810"/>
        <dbReference type="ChEBI" id="CHEBI:16842"/>
        <dbReference type="ChEBI" id="CHEBI:29969"/>
        <dbReference type="ChEBI" id="CHEBI:30031"/>
        <dbReference type="ChEBI" id="CHEBI:61976"/>
        <dbReference type="EC" id="1.14.11.27"/>
    </reaction>
</comment>
<dbReference type="Pfam" id="PF21233">
    <property type="entry name" value="WHD_RIOX1"/>
    <property type="match status" value="1"/>
</dbReference>
<dbReference type="InterPro" id="IPR003347">
    <property type="entry name" value="JmjC_dom"/>
</dbReference>
<evidence type="ECO:0000259" key="16">
    <source>
        <dbReference type="PROSITE" id="PS51184"/>
    </source>
</evidence>
<dbReference type="GO" id="GO:0045471">
    <property type="term" value="P:response to ethanol"/>
    <property type="evidence" value="ECO:0007669"/>
    <property type="project" value="UniProtKB-ARBA"/>
</dbReference>
<keyword evidence="11 14" id="KW-0539">Nucleus</keyword>
<keyword evidence="10 14" id="KW-0804">Transcription</keyword>
<evidence type="ECO:0000256" key="9">
    <source>
        <dbReference type="ARBA" id="ARBA00023015"/>
    </source>
</evidence>
<sequence length="603" mass="68822">MDSSVSAFSIYSAQNIKRKPNLNIKDKHAPSKKSKVTKNIAPEFTKEKNRNGVQKVKTRKRKRKTSKAGISKIQNVNGALHSDDEIPILIPIIDKQLHQKTTVKLDKPRQKNSSIEISSEKELQLKKRRINISTTVFNPVIQGIGIFKWIIDPITPKEFFEKYWEKDVLYISRSDTAYFENIFSTYKLDSILREYPLHFTRNIDVVVYENGKKEVFNPEGRAVPSQLWDYYSNGCSIRVLNPQSYDQNIHSIISSLQEYFGTMVGTNLYLTPPGSQGFAPHYDDIEAFIIQLEGKKHWKLYKPKHEDVLARNSSMNFKAEELGPPFMKVTLNAGDVLYFPRGTIHEGHTTPDAHSLHITVSVYQHTAYADLLEQILPNAIKNAAAKDVEFRKGLPLNYLKHLGIVNQNDPSTKREFMVNKVKSLIESLVNYIDVDVGADNLGRKFMHDAMPPLYSNEEAERSSKFDGDFLRNGKVFNRIEIDLDTKIRLLRYYAIRLVKDGDTYKLFYCTDNAKIYHGEEEQWLEIDSSLIPGVATLQKKYPEFIAVQDIPVEDITAKLQFVSDLWERGLIVTEAPLPSASSDVESDDSSVDNSSELVESASD</sequence>
<organism evidence="17 18">
    <name type="scientific">Sitophilus oryzae</name>
    <name type="common">Rice weevil</name>
    <name type="synonym">Curculio oryzae</name>
    <dbReference type="NCBI Taxonomy" id="7048"/>
    <lineage>
        <taxon>Eukaryota</taxon>
        <taxon>Metazoa</taxon>
        <taxon>Ecdysozoa</taxon>
        <taxon>Arthropoda</taxon>
        <taxon>Hexapoda</taxon>
        <taxon>Insecta</taxon>
        <taxon>Pterygota</taxon>
        <taxon>Neoptera</taxon>
        <taxon>Endopterygota</taxon>
        <taxon>Coleoptera</taxon>
        <taxon>Polyphaga</taxon>
        <taxon>Cucujiformia</taxon>
        <taxon>Curculionidae</taxon>
        <taxon>Dryophthorinae</taxon>
        <taxon>Sitophilus</taxon>
    </lineage>
</organism>
<dbReference type="Proteomes" id="UP000504635">
    <property type="component" value="Unplaced"/>
</dbReference>
<comment type="cofactor">
    <cofactor evidence="14">
        <name>Fe(2+)</name>
        <dbReference type="ChEBI" id="CHEBI:29033"/>
    </cofactor>
    <text evidence="14">Binds 1 Fe(2+) ion per subunit.</text>
</comment>
<evidence type="ECO:0000313" key="17">
    <source>
        <dbReference type="Proteomes" id="UP000504635"/>
    </source>
</evidence>
<dbReference type="FunCoup" id="A0A6J2XM46">
    <property type="interactions" value="1866"/>
</dbReference>
<dbReference type="FunFam" id="2.60.120.650:FF:000013">
    <property type="entry name" value="Ribosomal oxygenase 1"/>
    <property type="match status" value="1"/>
</dbReference>
<dbReference type="PROSITE" id="PS51184">
    <property type="entry name" value="JMJC"/>
    <property type="match status" value="1"/>
</dbReference>
<keyword evidence="7 14" id="KW-0560">Oxidoreductase</keyword>
<name>A0A6J2XM46_SITOR</name>
<comment type="function">
    <text evidence="12">Oxygenase that can act as both a histone lysine demethylase and a ribosomal histidine hydroxylase. Specifically demethylates 'Lys-4' (H3K4me) and 'Lys-36' (H3K36me) of histone H3, thereby playing a central role in histone code.</text>
</comment>
<keyword evidence="6 14" id="KW-0223">Dioxygenase</keyword>
<comment type="similarity">
    <text evidence="2">Belongs to the ROX family. NO66 subfamily.</text>
</comment>
<evidence type="ECO:0000256" key="8">
    <source>
        <dbReference type="ARBA" id="ARBA00023004"/>
    </source>
</evidence>
<dbReference type="GO" id="GO:0032453">
    <property type="term" value="F:histone H3K4 demethylase activity"/>
    <property type="evidence" value="ECO:0007669"/>
    <property type="project" value="TreeGrafter"/>
</dbReference>
<feature type="region of interest" description="Disordered" evidence="15">
    <location>
        <begin position="579"/>
        <end position="603"/>
    </location>
</feature>
<dbReference type="Gene3D" id="2.60.120.650">
    <property type="entry name" value="Cupin"/>
    <property type="match status" value="1"/>
</dbReference>
<dbReference type="InParanoid" id="A0A6J2XM46"/>
<gene>
    <name evidence="18" type="primary">LOC115879320</name>
</gene>
<dbReference type="GeneID" id="115879320"/>
<evidence type="ECO:0000256" key="12">
    <source>
        <dbReference type="ARBA" id="ARBA00025670"/>
    </source>
</evidence>
<evidence type="ECO:0000256" key="11">
    <source>
        <dbReference type="ARBA" id="ARBA00023242"/>
    </source>
</evidence>
<accession>A0A6J2XM46</accession>
<evidence type="ECO:0000256" key="4">
    <source>
        <dbReference type="ARBA" id="ARBA00022723"/>
    </source>
</evidence>
<evidence type="ECO:0000256" key="10">
    <source>
        <dbReference type="ARBA" id="ARBA00023163"/>
    </source>
</evidence>
<evidence type="ECO:0000256" key="1">
    <source>
        <dbReference type="ARBA" id="ARBA00004123"/>
    </source>
</evidence>
<evidence type="ECO:0000256" key="5">
    <source>
        <dbReference type="ARBA" id="ARBA00022853"/>
    </source>
</evidence>
<dbReference type="GO" id="GO:0005506">
    <property type="term" value="F:iron ion binding"/>
    <property type="evidence" value="ECO:0007669"/>
    <property type="project" value="UniProtKB-UniRule"/>
</dbReference>
<feature type="compositionally biased region" description="Low complexity" evidence="15">
    <location>
        <begin position="591"/>
        <end position="603"/>
    </location>
</feature>
<dbReference type="CTD" id="31374"/>
<dbReference type="SUPFAM" id="SSF51197">
    <property type="entry name" value="Clavaminate synthase-like"/>
    <property type="match status" value="1"/>
</dbReference>
<evidence type="ECO:0000256" key="2">
    <source>
        <dbReference type="ARBA" id="ARBA00010309"/>
    </source>
</evidence>
<dbReference type="SMART" id="SM00558">
    <property type="entry name" value="JmjC"/>
    <property type="match status" value="1"/>
</dbReference>
<dbReference type="Gene3D" id="1.10.10.1500">
    <property type="entry name" value="JmjC domain-containing ribosomal oxygenase (ROX), dimer domain"/>
    <property type="match status" value="1"/>
</dbReference>
<keyword evidence="9 14" id="KW-0805">Transcription regulation</keyword>
<reference evidence="18" key="1">
    <citation type="submission" date="2025-08" db="UniProtKB">
        <authorList>
            <consortium name="RefSeq"/>
        </authorList>
    </citation>
    <scope>IDENTIFICATION</scope>
    <source>
        <tissue evidence="18">Gonads</tissue>
    </source>
</reference>
<dbReference type="FunFam" id="3.90.930.40:FF:000001">
    <property type="entry name" value="ribosomal oxygenase 1 isoform X1"/>
    <property type="match status" value="1"/>
</dbReference>
<evidence type="ECO:0000256" key="3">
    <source>
        <dbReference type="ARBA" id="ARBA00022491"/>
    </source>
</evidence>
<dbReference type="GO" id="GO:0005730">
    <property type="term" value="C:nucleolus"/>
    <property type="evidence" value="ECO:0007669"/>
    <property type="project" value="TreeGrafter"/>
</dbReference>
<feature type="region of interest" description="Disordered" evidence="15">
    <location>
        <begin position="19"/>
        <end position="70"/>
    </location>
</feature>
<dbReference type="OrthoDB" id="425950at2759"/>
<dbReference type="Gene3D" id="3.90.930.40">
    <property type="match status" value="1"/>
</dbReference>
<evidence type="ECO:0000256" key="6">
    <source>
        <dbReference type="ARBA" id="ARBA00022964"/>
    </source>
</evidence>